<dbReference type="eggNOG" id="COG3533">
    <property type="taxonomic scope" value="Bacteria"/>
</dbReference>
<evidence type="ECO:0008006" key="7">
    <source>
        <dbReference type="Google" id="ProtNLM"/>
    </source>
</evidence>
<dbReference type="EMBL" id="AORV01000017">
    <property type="protein sequence ID" value="EMS73593.1"/>
    <property type="molecule type" value="Genomic_DNA"/>
</dbReference>
<gene>
    <name evidence="5" type="ORF">CTER_0405</name>
</gene>
<dbReference type="PANTHER" id="PTHR43465:SF2">
    <property type="entry name" value="DUF1680 DOMAIN PROTEIN (AFU_ORTHOLOGUE AFUA_1G08910)"/>
    <property type="match status" value="1"/>
</dbReference>
<feature type="domain" description="Non-reducing end beta-L-arabinofuranosidase-like GH127 middle" evidence="3">
    <location>
        <begin position="426"/>
        <end position="521"/>
    </location>
</feature>
<evidence type="ECO:0000313" key="5">
    <source>
        <dbReference type="EMBL" id="EMS73593.1"/>
    </source>
</evidence>
<keyword evidence="6" id="KW-1185">Reference proteome</keyword>
<dbReference type="Pfam" id="PF20736">
    <property type="entry name" value="Glyco_hydro127M"/>
    <property type="match status" value="1"/>
</dbReference>
<feature type="domain" description="Non-reducing end beta-L-arabinofuranosidase-like GH127 catalytic" evidence="2">
    <location>
        <begin position="35"/>
        <end position="415"/>
    </location>
</feature>
<dbReference type="SUPFAM" id="SSF48208">
    <property type="entry name" value="Six-hairpin glycosidases"/>
    <property type="match status" value="1"/>
</dbReference>
<comment type="caution">
    <text evidence="5">The sequence shown here is derived from an EMBL/GenBank/DDBJ whole genome shotgun (WGS) entry which is preliminary data.</text>
</comment>
<dbReference type="Proteomes" id="UP000014155">
    <property type="component" value="Unassembled WGS sequence"/>
</dbReference>
<dbReference type="InterPro" id="IPR012878">
    <property type="entry name" value="Beta-AFase-like_GH127_cat"/>
</dbReference>
<dbReference type="GO" id="GO:0005975">
    <property type="term" value="P:carbohydrate metabolic process"/>
    <property type="evidence" value="ECO:0007669"/>
    <property type="project" value="InterPro"/>
</dbReference>
<evidence type="ECO:0000259" key="3">
    <source>
        <dbReference type="Pfam" id="PF20736"/>
    </source>
</evidence>
<reference evidence="5 6" key="1">
    <citation type="journal article" date="2013" name="Genome Announc.">
        <title>Draft Genome Sequence of the Cellulolytic, Mesophilic, Anaerobic Bacterium Clostridium termitidis Strain CT1112 (DSM 5398).</title>
        <authorList>
            <person name="Lal S."/>
            <person name="Ramachandran U."/>
            <person name="Zhang X."/>
            <person name="Munir R."/>
            <person name="Sparling R."/>
            <person name="Levin D.B."/>
        </authorList>
    </citation>
    <scope>NUCLEOTIDE SEQUENCE [LARGE SCALE GENOMIC DNA]</scope>
    <source>
        <strain evidence="5 6">CT1112</strain>
    </source>
</reference>
<dbReference type="Pfam" id="PF20737">
    <property type="entry name" value="Glyco_hydro127C"/>
    <property type="match status" value="1"/>
</dbReference>
<name>S0FYC6_RUMCE</name>
<feature type="compositionally biased region" description="Low complexity" evidence="1">
    <location>
        <begin position="1"/>
        <end position="13"/>
    </location>
</feature>
<evidence type="ECO:0000256" key="1">
    <source>
        <dbReference type="SAM" id="MobiDB-lite"/>
    </source>
</evidence>
<evidence type="ECO:0000313" key="6">
    <source>
        <dbReference type="Proteomes" id="UP000014155"/>
    </source>
</evidence>
<organism evidence="5 6">
    <name type="scientific">Ruminiclostridium cellobioparum subsp. termitidis CT1112</name>
    <dbReference type="NCBI Taxonomy" id="1195236"/>
    <lineage>
        <taxon>Bacteria</taxon>
        <taxon>Bacillati</taxon>
        <taxon>Bacillota</taxon>
        <taxon>Clostridia</taxon>
        <taxon>Eubacteriales</taxon>
        <taxon>Oscillospiraceae</taxon>
        <taxon>Ruminiclostridium</taxon>
    </lineage>
</organism>
<dbReference type="STRING" id="1195236.CTER_0405"/>
<dbReference type="InterPro" id="IPR049174">
    <property type="entry name" value="Beta-AFase-like"/>
</dbReference>
<dbReference type="InterPro" id="IPR008928">
    <property type="entry name" value="6-hairpin_glycosidase_sf"/>
</dbReference>
<dbReference type="InterPro" id="IPR049049">
    <property type="entry name" value="Beta-AFase-like_GH127_C"/>
</dbReference>
<dbReference type="Pfam" id="PF07944">
    <property type="entry name" value="Beta-AFase-like_GH127_cat"/>
    <property type="match status" value="1"/>
</dbReference>
<dbReference type="InterPro" id="IPR049046">
    <property type="entry name" value="Beta-AFase-like_GH127_middle"/>
</dbReference>
<dbReference type="AlphaFoldDB" id="S0FYC6"/>
<feature type="region of interest" description="Disordered" evidence="1">
    <location>
        <begin position="1"/>
        <end position="20"/>
    </location>
</feature>
<dbReference type="PATRIC" id="fig|1195236.3.peg.714"/>
<protein>
    <recommendedName>
        <fullName evidence="7">Glycoside hydrolase family 127 protein</fullName>
    </recommendedName>
</protein>
<evidence type="ECO:0000259" key="2">
    <source>
        <dbReference type="Pfam" id="PF07944"/>
    </source>
</evidence>
<sequence length="617" mass="70022">MNEQPNEPMNNKMNNKRNEQHGNLKVLTGVSFNRIHIEDGFWSPRLQISKDVTIKACLDMCEKTGRISNFDKAAGRMDGEFSGIYFNDSDVYKVLEGAAYSLMHNPDHELESYADEIIDKIAAAQQDDGYLNTYFTLVAPDKRWTDMERHEDYCAGHLIEAAVAYYKATGKRKFLDVACRLSDHMYNVFIEGKRHWVVGHQEPELALVKLYHVSGDERYLQLAWWFLEERGRGYGVGEGIWGKTEWGPKYCQDDKPVGEMSDIGGHAVRAVYMYTGMADVAAVTGDRRYIEALDRLWSSTVNRNMYITGGIGSSKENEGFTEDYDLPNDSAYCETCASVGMVYWNHRMNLLHRKGIYADVLERSMYNGALAGVSLDGKKFFYVNPLMVKGEHNRQEWYDCSCCPTQISRFIPSIGNYVYAADDNSIYTNLYISGTADIALGNGRVKLTQNTRYPWEGSVNITVEPLDITGFGMKLRFPGWCRSCSVKINNTIVHDIKFRNGYISLEREWASGDSVTLEFDMPVEMVHADPRVKANQGRTAIQRGPLVYCFEELDNSKGLDDIVLGSDVKFFTEYRPGFLGGVVVIHVQCGEKTYTAVPYYAWNNRGPGGMQVWMKEA</sequence>
<dbReference type="PANTHER" id="PTHR43465">
    <property type="entry name" value="DUF1680 DOMAIN PROTEIN (AFU_ORTHOLOGUE AFUA_1G08910)"/>
    <property type="match status" value="1"/>
</dbReference>
<dbReference type="RefSeq" id="WP_004623733.1">
    <property type="nucleotide sequence ID" value="NZ_AORV01000017.1"/>
</dbReference>
<feature type="domain" description="Non-reducing end beta-L-arabinofuranosidase-like GH127 C-terminal" evidence="4">
    <location>
        <begin position="523"/>
        <end position="615"/>
    </location>
</feature>
<accession>S0FYC6</accession>
<proteinExistence type="predicted"/>
<evidence type="ECO:0000259" key="4">
    <source>
        <dbReference type="Pfam" id="PF20737"/>
    </source>
</evidence>